<dbReference type="Gene3D" id="3.55.30.10">
    <property type="entry name" value="Hsp33 domain"/>
    <property type="match status" value="1"/>
</dbReference>
<keyword evidence="5 6" id="KW-0676">Redox-active center</keyword>
<keyword evidence="4 6" id="KW-0143">Chaperone</keyword>
<dbReference type="Gene3D" id="3.90.1280.10">
    <property type="entry name" value="HSP33 redox switch-like"/>
    <property type="match status" value="1"/>
</dbReference>
<dbReference type="InterPro" id="IPR016154">
    <property type="entry name" value="Heat_shock_Hsp33_C"/>
</dbReference>
<dbReference type="PANTHER" id="PTHR30111">
    <property type="entry name" value="33 KDA CHAPERONIN"/>
    <property type="match status" value="1"/>
</dbReference>
<feature type="disulfide bond" description="Redox-active" evidence="6">
    <location>
        <begin position="238"/>
        <end position="240"/>
    </location>
</feature>
<comment type="caution">
    <text evidence="7">The sequence shown here is derived from an EMBL/GenBank/DDBJ whole genome shotgun (WGS) entry which is preliminary data.</text>
</comment>
<evidence type="ECO:0000256" key="5">
    <source>
        <dbReference type="ARBA" id="ARBA00023284"/>
    </source>
</evidence>
<dbReference type="GO" id="GO:0042026">
    <property type="term" value="P:protein refolding"/>
    <property type="evidence" value="ECO:0007669"/>
    <property type="project" value="TreeGrafter"/>
</dbReference>
<comment type="similarity">
    <text evidence="6">Belongs to the HSP33 family.</text>
</comment>
<evidence type="ECO:0000256" key="6">
    <source>
        <dbReference type="HAMAP-Rule" id="MF_00117"/>
    </source>
</evidence>
<proteinExistence type="inferred from homology"/>
<keyword evidence="3 6" id="KW-1015">Disulfide bond</keyword>
<keyword evidence="2 6" id="KW-0862">Zinc</keyword>
<protein>
    <recommendedName>
        <fullName evidence="6">33 kDa chaperonin</fullName>
    </recommendedName>
    <alternativeName>
        <fullName evidence="6">Heat shock protein 33 homolog</fullName>
        <shortName evidence="6">HSP33</shortName>
    </alternativeName>
</protein>
<sequence length="293" mass="31901">MRKDYLVRGVAFDKQVRIFVADTSKTVQEAQKRHDSWSTSTAALGRTIIGSLFLGTALKGDDTVTVRIQGEGPIGYLVGEADAKGNVRGYIKNPQVSLNPNDLNKIDVAGGVGARGELIVTKDLGLKEPYVGRVNLISGEIAEDFTYYMTSSEQTPSAFAMGVLVNPDESVDHAGGFMVQLLPGASEETISQLEENLVNFPHITELLKEGKTPEEILELVCQGGNPKVLGHMPVQFHCTCSKERFAQAMVSLGSEEIQSMIDQDGGAEAICHFCRQKYIYSAADLEQLQKETE</sequence>
<dbReference type="AlphaFoldDB" id="A0AA43UCA7"/>
<accession>A0AA43UCA7</accession>
<dbReference type="EMBL" id="JAUNQW010000009">
    <property type="protein sequence ID" value="MDO5457332.1"/>
    <property type="molecule type" value="Genomic_DNA"/>
</dbReference>
<evidence type="ECO:0000256" key="4">
    <source>
        <dbReference type="ARBA" id="ARBA00023186"/>
    </source>
</evidence>
<evidence type="ECO:0000313" key="7">
    <source>
        <dbReference type="EMBL" id="MDO5457332.1"/>
    </source>
</evidence>
<comment type="subcellular location">
    <subcellularLocation>
        <location evidence="6">Cytoplasm</location>
    </subcellularLocation>
</comment>
<dbReference type="GO" id="GO:0005737">
    <property type="term" value="C:cytoplasm"/>
    <property type="evidence" value="ECO:0007669"/>
    <property type="project" value="UniProtKB-SubCell"/>
</dbReference>
<keyword evidence="1 6" id="KW-0963">Cytoplasm</keyword>
<dbReference type="SUPFAM" id="SSF64397">
    <property type="entry name" value="Hsp33 domain"/>
    <property type="match status" value="1"/>
</dbReference>
<gene>
    <name evidence="6 7" type="primary">hslO</name>
    <name evidence="7" type="ORF">Q4F26_03220</name>
</gene>
<feature type="disulfide bond" description="Redox-active" evidence="6">
    <location>
        <begin position="271"/>
        <end position="274"/>
    </location>
</feature>
<dbReference type="PANTHER" id="PTHR30111:SF1">
    <property type="entry name" value="33 KDA CHAPERONIN"/>
    <property type="match status" value="1"/>
</dbReference>
<comment type="PTM">
    <text evidence="6">Under oxidizing conditions two disulfide bonds are formed involving the reactive cysteines. Under reducing conditions zinc is bound to the reactive cysteines and the protein is inactive.</text>
</comment>
<evidence type="ECO:0000256" key="2">
    <source>
        <dbReference type="ARBA" id="ARBA00022833"/>
    </source>
</evidence>
<dbReference type="GO" id="GO:0051082">
    <property type="term" value="F:unfolded protein binding"/>
    <property type="evidence" value="ECO:0007669"/>
    <property type="project" value="UniProtKB-UniRule"/>
</dbReference>
<evidence type="ECO:0000313" key="8">
    <source>
        <dbReference type="Proteomes" id="UP001171751"/>
    </source>
</evidence>
<evidence type="ECO:0000256" key="3">
    <source>
        <dbReference type="ARBA" id="ARBA00023157"/>
    </source>
</evidence>
<dbReference type="GO" id="GO:0044183">
    <property type="term" value="F:protein folding chaperone"/>
    <property type="evidence" value="ECO:0007669"/>
    <property type="project" value="TreeGrafter"/>
</dbReference>
<reference evidence="7" key="1">
    <citation type="submission" date="2023-07" db="EMBL/GenBank/DDBJ databases">
        <title>Between Cages and Wild: Unraveling the Impact of Captivity on Animal Microbiomes and Antimicrobial Resistance.</title>
        <authorList>
            <person name="Schmartz G.P."/>
            <person name="Rehner J."/>
            <person name="Schuff M.J."/>
            <person name="Becker S.L."/>
            <person name="Kravczyk M."/>
            <person name="Gurevich A."/>
            <person name="Francke R."/>
            <person name="Mueller R."/>
            <person name="Keller V."/>
            <person name="Keller A."/>
        </authorList>
    </citation>
    <scope>NUCLEOTIDE SEQUENCE</scope>
    <source>
        <strain evidence="7">S39M_St_73</strain>
    </source>
</reference>
<keyword evidence="8" id="KW-1185">Reference proteome</keyword>
<organism evidence="7 8">
    <name type="scientific">Atopococcus tabaci</name>
    <dbReference type="NCBI Taxonomy" id="269774"/>
    <lineage>
        <taxon>Bacteria</taxon>
        <taxon>Bacillati</taxon>
        <taxon>Bacillota</taxon>
        <taxon>Bacilli</taxon>
        <taxon>Lactobacillales</taxon>
        <taxon>Carnobacteriaceae</taxon>
        <taxon>Atopococcus</taxon>
    </lineage>
</organism>
<dbReference type="Pfam" id="PF01430">
    <property type="entry name" value="HSP33"/>
    <property type="match status" value="1"/>
</dbReference>
<dbReference type="Proteomes" id="UP001171751">
    <property type="component" value="Unassembled WGS sequence"/>
</dbReference>
<name>A0AA43UCA7_9LACT</name>
<dbReference type="InterPro" id="IPR000397">
    <property type="entry name" value="Heat_shock_Hsp33"/>
</dbReference>
<evidence type="ECO:0000256" key="1">
    <source>
        <dbReference type="ARBA" id="ARBA00022490"/>
    </source>
</evidence>
<comment type="function">
    <text evidence="6">Redox regulated molecular chaperone. Protects both thermally unfolding and oxidatively damaged proteins from irreversible aggregation. Plays an important role in the bacterial defense system toward oxidative stress.</text>
</comment>
<dbReference type="PIRSF" id="PIRSF005261">
    <property type="entry name" value="Heat_shock_Hsp33"/>
    <property type="match status" value="1"/>
</dbReference>
<dbReference type="NCBIfam" id="NF001033">
    <property type="entry name" value="PRK00114.1"/>
    <property type="match status" value="1"/>
</dbReference>
<dbReference type="SUPFAM" id="SSF118352">
    <property type="entry name" value="HSP33 redox switch-like"/>
    <property type="match status" value="1"/>
</dbReference>
<dbReference type="CDD" id="cd00498">
    <property type="entry name" value="Hsp33"/>
    <property type="match status" value="1"/>
</dbReference>
<dbReference type="HAMAP" id="MF_00117">
    <property type="entry name" value="HslO"/>
    <property type="match status" value="1"/>
</dbReference>
<dbReference type="InterPro" id="IPR016153">
    <property type="entry name" value="Heat_shock_Hsp33_N"/>
</dbReference>